<gene>
    <name evidence="14" type="ORF">SAMN04487967_1602</name>
</gene>
<feature type="binding site" evidence="9">
    <location>
        <position position="108"/>
    </location>
    <ligand>
        <name>substrate</name>
    </ligand>
</feature>
<feature type="active site" description="Proton acceptor" evidence="8">
    <location>
        <position position="201"/>
    </location>
</feature>
<evidence type="ECO:0000256" key="1">
    <source>
        <dbReference type="ARBA" id="ARBA00003966"/>
    </source>
</evidence>
<feature type="binding site" evidence="10">
    <location>
        <position position="33"/>
    </location>
    <ligand>
        <name>NAD(+)</name>
        <dbReference type="ChEBI" id="CHEBI:57540"/>
    </ligand>
</feature>
<dbReference type="Gene3D" id="3.90.110.10">
    <property type="entry name" value="Lactate dehydrogenase/glycoside hydrolase, family 4, C-terminal"/>
    <property type="match status" value="1"/>
</dbReference>
<dbReference type="GO" id="GO:0006099">
    <property type="term" value="P:tricarboxylic acid cycle"/>
    <property type="evidence" value="ECO:0007669"/>
    <property type="project" value="UniProtKB-KW"/>
</dbReference>
<dbReference type="PIRSF" id="PIRSF000102">
    <property type="entry name" value="Lac_mal_DH"/>
    <property type="match status" value="1"/>
</dbReference>
<evidence type="ECO:0000259" key="12">
    <source>
        <dbReference type="Pfam" id="PF00056"/>
    </source>
</evidence>
<dbReference type="InterPro" id="IPR036291">
    <property type="entry name" value="NAD(P)-bd_dom_sf"/>
</dbReference>
<feature type="binding site" evidence="9">
    <location>
        <position position="169"/>
    </location>
    <ligand>
        <name>substrate</name>
    </ligand>
</feature>
<feature type="domain" description="Lactate/malate dehydrogenase C-terminal" evidence="13">
    <location>
        <begin position="188"/>
        <end position="333"/>
    </location>
</feature>
<dbReference type="InterPro" id="IPR001557">
    <property type="entry name" value="L-lactate/malate_DH"/>
</dbReference>
<comment type="function">
    <text evidence="1">Catalyzes the reversible oxidation of malate to oxaloacetate.</text>
</comment>
<dbReference type="EMBL" id="FNWL01000002">
    <property type="protein sequence ID" value="SEH14440.1"/>
    <property type="molecule type" value="Genomic_DNA"/>
</dbReference>
<keyword evidence="4" id="KW-0816">Tricarboxylic acid cycle</keyword>
<dbReference type="Proteomes" id="UP000199112">
    <property type="component" value="Unassembled WGS sequence"/>
</dbReference>
<dbReference type="Pfam" id="PF02866">
    <property type="entry name" value="Ldh_1_C"/>
    <property type="match status" value="1"/>
</dbReference>
<feature type="domain" description="Lactate/malate dehydrogenase N-terminal" evidence="12">
    <location>
        <begin position="2"/>
        <end position="157"/>
    </location>
</feature>
<reference evidence="15" key="1">
    <citation type="submission" date="2016-10" db="EMBL/GenBank/DDBJ databases">
        <authorList>
            <person name="Varghese N."/>
            <person name="Submissions S."/>
        </authorList>
    </citation>
    <scope>NUCLEOTIDE SEQUENCE [LARGE SCALE GENOMIC DNA]</scope>
    <source>
        <strain evidence="15">CGMCC 1.8981</strain>
    </source>
</reference>
<evidence type="ECO:0000256" key="4">
    <source>
        <dbReference type="ARBA" id="ARBA00022532"/>
    </source>
</evidence>
<dbReference type="SUPFAM" id="SSF51735">
    <property type="entry name" value="NAD(P)-binding Rossmann-fold domains"/>
    <property type="match status" value="1"/>
</dbReference>
<accession>A0A1H6FVX9</accession>
<proteinExistence type="inferred from homology"/>
<keyword evidence="15" id="KW-1185">Reference proteome</keyword>
<evidence type="ECO:0000256" key="11">
    <source>
        <dbReference type="RuleBase" id="RU003369"/>
    </source>
</evidence>
<feature type="binding site" evidence="9">
    <location>
        <position position="139"/>
    </location>
    <ligand>
        <name>substrate</name>
    </ligand>
</feature>
<evidence type="ECO:0000256" key="8">
    <source>
        <dbReference type="PIRSR" id="PIRSR000102-1"/>
    </source>
</evidence>
<name>A0A1H6FVX9_9EURY</name>
<dbReference type="RefSeq" id="WP_090506567.1">
    <property type="nucleotide sequence ID" value="NZ_FNWL01000002.1"/>
</dbReference>
<dbReference type="GO" id="GO:0006089">
    <property type="term" value="P:lactate metabolic process"/>
    <property type="evidence" value="ECO:0007669"/>
    <property type="project" value="TreeGrafter"/>
</dbReference>
<dbReference type="AlphaFoldDB" id="A0A1H6FVX9"/>
<keyword evidence="6 10" id="KW-0520">NAD</keyword>
<dbReference type="OrthoDB" id="2596at2157"/>
<feature type="binding site" evidence="10">
    <location>
        <position position="115"/>
    </location>
    <ligand>
        <name>NAD(+)</name>
        <dbReference type="ChEBI" id="CHEBI:57540"/>
    </ligand>
</feature>
<feature type="binding site" evidence="10">
    <location>
        <begin position="7"/>
        <end position="13"/>
    </location>
    <ligand>
        <name>NAD(+)</name>
        <dbReference type="ChEBI" id="CHEBI:57540"/>
    </ligand>
</feature>
<dbReference type="InterPro" id="IPR022383">
    <property type="entry name" value="Lactate/malate_DH_C"/>
</dbReference>
<evidence type="ECO:0000259" key="13">
    <source>
        <dbReference type="Pfam" id="PF02866"/>
    </source>
</evidence>
<feature type="binding site" evidence="10">
    <location>
        <begin position="137"/>
        <end position="139"/>
    </location>
    <ligand>
        <name>NAD(+)</name>
        <dbReference type="ChEBI" id="CHEBI:57540"/>
    </ligand>
</feature>
<evidence type="ECO:0000256" key="10">
    <source>
        <dbReference type="PIRSR" id="PIRSR000102-3"/>
    </source>
</evidence>
<dbReference type="EC" id="1.1.1.37" evidence="3"/>
<dbReference type="Pfam" id="PF00056">
    <property type="entry name" value="Ldh_1_N"/>
    <property type="match status" value="1"/>
</dbReference>
<evidence type="ECO:0000256" key="6">
    <source>
        <dbReference type="ARBA" id="ARBA00023027"/>
    </source>
</evidence>
<organism evidence="14 15">
    <name type="scientific">Natronorubrum sediminis</name>
    <dbReference type="NCBI Taxonomy" id="640943"/>
    <lineage>
        <taxon>Archaea</taxon>
        <taxon>Methanobacteriati</taxon>
        <taxon>Methanobacteriota</taxon>
        <taxon>Stenosarchaea group</taxon>
        <taxon>Halobacteria</taxon>
        <taxon>Halobacteriales</taxon>
        <taxon>Natrialbaceae</taxon>
        <taxon>Natronorubrum</taxon>
    </lineage>
</organism>
<evidence type="ECO:0000313" key="14">
    <source>
        <dbReference type="EMBL" id="SEH14440.1"/>
    </source>
</evidence>
<dbReference type="Gene3D" id="3.40.50.720">
    <property type="entry name" value="NAD(P)-binding Rossmann-like Domain"/>
    <property type="match status" value="1"/>
</dbReference>
<dbReference type="PANTHER" id="PTHR43128:SF16">
    <property type="entry name" value="L-LACTATE DEHYDROGENASE"/>
    <property type="match status" value="1"/>
</dbReference>
<comment type="catalytic activity">
    <reaction evidence="7">
        <text>(S)-malate + NAD(+) = oxaloacetate + NADH + H(+)</text>
        <dbReference type="Rhea" id="RHEA:21432"/>
        <dbReference type="ChEBI" id="CHEBI:15378"/>
        <dbReference type="ChEBI" id="CHEBI:15589"/>
        <dbReference type="ChEBI" id="CHEBI:16452"/>
        <dbReference type="ChEBI" id="CHEBI:57540"/>
        <dbReference type="ChEBI" id="CHEBI:57945"/>
        <dbReference type="EC" id="1.1.1.37"/>
    </reaction>
</comment>
<dbReference type="GO" id="GO:0004459">
    <property type="term" value="F:L-lactate dehydrogenase (NAD+) activity"/>
    <property type="evidence" value="ECO:0007669"/>
    <property type="project" value="TreeGrafter"/>
</dbReference>
<evidence type="ECO:0000256" key="5">
    <source>
        <dbReference type="ARBA" id="ARBA00023002"/>
    </source>
</evidence>
<dbReference type="PANTHER" id="PTHR43128">
    <property type="entry name" value="L-2-HYDROXYCARBOXYLATE DEHYDROGENASE (NAD(P)(+))"/>
    <property type="match status" value="1"/>
</dbReference>
<feature type="binding site" evidence="9">
    <location>
        <position position="98"/>
    </location>
    <ligand>
        <name>substrate</name>
    </ligand>
</feature>
<evidence type="ECO:0000256" key="9">
    <source>
        <dbReference type="PIRSR" id="PIRSR000102-2"/>
    </source>
</evidence>
<dbReference type="GO" id="GO:0030060">
    <property type="term" value="F:L-malate dehydrogenase (NAD+) activity"/>
    <property type="evidence" value="ECO:0007669"/>
    <property type="project" value="UniProtKB-EC"/>
</dbReference>
<evidence type="ECO:0000256" key="7">
    <source>
        <dbReference type="ARBA" id="ARBA00048313"/>
    </source>
</evidence>
<dbReference type="SUPFAM" id="SSF56327">
    <property type="entry name" value="LDH C-terminal domain-like"/>
    <property type="match status" value="1"/>
</dbReference>
<evidence type="ECO:0000256" key="3">
    <source>
        <dbReference type="ARBA" id="ARBA00012995"/>
    </source>
</evidence>
<evidence type="ECO:0000313" key="15">
    <source>
        <dbReference type="Proteomes" id="UP000199112"/>
    </source>
</evidence>
<dbReference type="InterPro" id="IPR001236">
    <property type="entry name" value="Lactate/malate_DH_N"/>
</dbReference>
<sequence>MHVLVVGGGGTIGSTVAYTLATQHPSLEVTLADPKVERAEGHAIDLFHSRSHAAHAIGRPEFETSTLGDVSVIDPTSSPGPDPVEAADAIVVTASEPRSPDSFQRGGRLSVLERNLEIASDLGEWFASADPTPTVVVANPSDRVTHRLWEASGWPRGSFLGYSLSETARIADEIARRVSEREAADGRVSAADVYCPILGEHGEHMVPVFSRTTIDGRPVEFPEAERAEILDYVRSVPYDVIDMRDNGDSSRWVTGRGISLIVSRLLEGGTDPNSDPVCLATPLDGEYGLEGVSLSVPVVLDETGVAEIVEWELSADERQRLERAAESIRESLEHR</sequence>
<comment type="similarity">
    <text evidence="2 11">Belongs to the LDH/MDH superfamily.</text>
</comment>
<protein>
    <recommendedName>
        <fullName evidence="3">malate dehydrogenase</fullName>
        <ecNumber evidence="3">1.1.1.37</ecNumber>
    </recommendedName>
</protein>
<keyword evidence="5 11" id="KW-0560">Oxidoreductase</keyword>
<dbReference type="InterPro" id="IPR015955">
    <property type="entry name" value="Lactate_DH/Glyco_Ohase_4_C"/>
</dbReference>
<evidence type="ECO:0000256" key="2">
    <source>
        <dbReference type="ARBA" id="ARBA00008104"/>
    </source>
</evidence>